<keyword evidence="3" id="KW-0472">Membrane</keyword>
<evidence type="ECO:0000256" key="4">
    <source>
        <dbReference type="RuleBase" id="RU367098"/>
    </source>
</evidence>
<evidence type="ECO:0000313" key="6">
    <source>
        <dbReference type="EMBL" id="TQB74033.1"/>
    </source>
</evidence>
<comment type="subcellular location">
    <subcellularLocation>
        <location evidence="4">Membrane</location>
        <topology evidence="4">Multi-pass membrane protein</topology>
    </subcellularLocation>
</comment>
<reference evidence="6 7" key="1">
    <citation type="submission" date="2019-06" db="EMBL/GenBank/DDBJ databases">
        <title>Wine fermentation using esterase from Monascus purpureus.</title>
        <authorList>
            <person name="Geng C."/>
            <person name="Zhang Y."/>
        </authorList>
    </citation>
    <scope>NUCLEOTIDE SEQUENCE [LARGE SCALE GENOMIC DNA]</scope>
    <source>
        <strain evidence="6">HQ1</strain>
    </source>
</reference>
<dbReference type="GO" id="GO:0005739">
    <property type="term" value="C:mitochondrion"/>
    <property type="evidence" value="ECO:0007669"/>
    <property type="project" value="TreeGrafter"/>
</dbReference>
<feature type="compositionally biased region" description="Basic and acidic residues" evidence="5">
    <location>
        <begin position="185"/>
        <end position="198"/>
    </location>
</feature>
<accession>A0A507R1E8</accession>
<organism evidence="6 7">
    <name type="scientific">Monascus purpureus</name>
    <name type="common">Red mold</name>
    <name type="synonym">Monascus anka</name>
    <dbReference type="NCBI Taxonomy" id="5098"/>
    <lineage>
        <taxon>Eukaryota</taxon>
        <taxon>Fungi</taxon>
        <taxon>Dikarya</taxon>
        <taxon>Ascomycota</taxon>
        <taxon>Pezizomycotina</taxon>
        <taxon>Eurotiomycetes</taxon>
        <taxon>Eurotiomycetidae</taxon>
        <taxon>Eurotiales</taxon>
        <taxon>Aspergillaceae</taxon>
        <taxon>Monascus</taxon>
    </lineage>
</organism>
<evidence type="ECO:0000256" key="1">
    <source>
        <dbReference type="ARBA" id="ARBA00022692"/>
    </source>
</evidence>
<feature type="region of interest" description="Disordered" evidence="5">
    <location>
        <begin position="1"/>
        <end position="48"/>
    </location>
</feature>
<comment type="caution">
    <text evidence="6">The sequence shown here is derived from an EMBL/GenBank/DDBJ whole genome shotgun (WGS) entry which is preliminary data.</text>
</comment>
<evidence type="ECO:0000313" key="7">
    <source>
        <dbReference type="Proteomes" id="UP000319663"/>
    </source>
</evidence>
<evidence type="ECO:0000256" key="2">
    <source>
        <dbReference type="ARBA" id="ARBA00022989"/>
    </source>
</evidence>
<dbReference type="AlphaFoldDB" id="A0A507R1E8"/>
<name>A0A507R1E8_MONPU</name>
<dbReference type="PANTHER" id="PTHR39136:SF1">
    <property type="entry name" value="ALTERED INHERITANCE OF MITOCHONDRIA PROTEIN 11"/>
    <property type="match status" value="1"/>
</dbReference>
<evidence type="ECO:0000256" key="3">
    <source>
        <dbReference type="ARBA" id="ARBA00023136"/>
    </source>
</evidence>
<dbReference type="OrthoDB" id="3558022at2759"/>
<keyword evidence="2" id="KW-1133">Transmembrane helix</keyword>
<dbReference type="GO" id="GO:0016020">
    <property type="term" value="C:membrane"/>
    <property type="evidence" value="ECO:0007669"/>
    <property type="project" value="UniProtKB-SubCell"/>
</dbReference>
<sequence>MLSFLGWGSKPPSPSQTPSDDAPKNDDQQHPPTDTDIPPTPATTTSPTPIINRNLKLLYGGLTFFALSLLVTRRATRSRILASIPPYYTSSVYHKPFENVSSATDAVEALSLATLNVLSFSMALSGGVLYALDINNVEDLRRISMQTFAGGISTPGKGQSDEELEEIEAWVVTILGKKAEREFQKEKERLQTVSKEGDGQNNGART</sequence>
<keyword evidence="1" id="KW-0812">Transmembrane</keyword>
<feature type="compositionally biased region" description="Low complexity" evidence="5">
    <location>
        <begin position="31"/>
        <end position="48"/>
    </location>
</feature>
<feature type="region of interest" description="Disordered" evidence="5">
    <location>
        <begin position="185"/>
        <end position="206"/>
    </location>
</feature>
<dbReference type="PANTHER" id="PTHR39136">
    <property type="entry name" value="ALTERED INHERITANCE OF MITOCHONDRIA PROTEIN 11"/>
    <property type="match status" value="1"/>
</dbReference>
<protein>
    <recommendedName>
        <fullName evidence="4">Altered inheritance of mitochondria protein 11</fullName>
    </recommendedName>
</protein>
<comment type="similarity">
    <text evidence="4">Belongs to the AIM11 family.</text>
</comment>
<dbReference type="Proteomes" id="UP000319663">
    <property type="component" value="Unassembled WGS sequence"/>
</dbReference>
<keyword evidence="7" id="KW-1185">Reference proteome</keyword>
<proteinExistence type="inferred from homology"/>
<dbReference type="EMBL" id="VIFY01000036">
    <property type="protein sequence ID" value="TQB74033.1"/>
    <property type="molecule type" value="Genomic_DNA"/>
</dbReference>
<dbReference type="STRING" id="5098.A0A507R1E8"/>
<dbReference type="InterPro" id="IPR038814">
    <property type="entry name" value="AIM11"/>
</dbReference>
<evidence type="ECO:0000256" key="5">
    <source>
        <dbReference type="SAM" id="MobiDB-lite"/>
    </source>
</evidence>
<gene>
    <name evidence="4" type="primary">AIM11</name>
    <name evidence="6" type="ORF">MPDQ_005232</name>
</gene>